<dbReference type="SMART" id="SM00829">
    <property type="entry name" value="PKS_ER"/>
    <property type="match status" value="1"/>
</dbReference>
<dbReference type="InterPro" id="IPR002364">
    <property type="entry name" value="Quin_OxRdtase/zeta-crystal_CS"/>
</dbReference>
<dbReference type="Gene3D" id="3.40.50.720">
    <property type="entry name" value="NAD(P)-binding Rossmann-like Domain"/>
    <property type="match status" value="1"/>
</dbReference>
<keyword evidence="3" id="KW-1185">Reference proteome</keyword>
<sequence>MKALHTINRALSLVDGQTEPARGAEEVTVRVHHASVNPTDLDIVKGGFDLYFRLYGVKEPARTGLEFSGVVLDGSARFPTGTRVFGYTHLLKGPKTHQQVISVPEGYIAKIPDGMGFAEAAGFPLAAQTSLVALRDVARVRPGQKVLIVGGSGGLGVIAIQIARNIGARVTGLAGPAGQDIMKALGSERVVDYRQTPLSEIEGVFDVVLDLSARYGFRDIRPLLAPRGVFVPADPVKTALSIAANPFRRQKTGKLYVDRGDTALLTELAGQVVTGALETGPVLEFPLDDYRAAFETLKTPGRIGRTVLRMH</sequence>
<gene>
    <name evidence="2" type="ORF">ACFORG_07575</name>
</gene>
<accession>A0ABV7TDF5</accession>
<organism evidence="2 3">
    <name type="scientific">Lutimaribacter marinistellae</name>
    <dbReference type="NCBI Taxonomy" id="1820329"/>
    <lineage>
        <taxon>Bacteria</taxon>
        <taxon>Pseudomonadati</taxon>
        <taxon>Pseudomonadota</taxon>
        <taxon>Alphaproteobacteria</taxon>
        <taxon>Rhodobacterales</taxon>
        <taxon>Roseobacteraceae</taxon>
        <taxon>Lutimaribacter</taxon>
    </lineage>
</organism>
<dbReference type="InterPro" id="IPR050700">
    <property type="entry name" value="YIM1/Zinc_Alcohol_DH_Fams"/>
</dbReference>
<feature type="domain" description="Enoyl reductase (ER)" evidence="1">
    <location>
        <begin position="6"/>
        <end position="308"/>
    </location>
</feature>
<dbReference type="PANTHER" id="PTHR11695:SF648">
    <property type="entry name" value="ZINC-BINDING OXIDOREDUCTASE"/>
    <property type="match status" value="1"/>
</dbReference>
<dbReference type="InterPro" id="IPR036291">
    <property type="entry name" value="NAD(P)-bd_dom_sf"/>
</dbReference>
<dbReference type="Gene3D" id="3.90.180.10">
    <property type="entry name" value="Medium-chain alcohol dehydrogenases, catalytic domain"/>
    <property type="match status" value="1"/>
</dbReference>
<dbReference type="SUPFAM" id="SSF50129">
    <property type="entry name" value="GroES-like"/>
    <property type="match status" value="1"/>
</dbReference>
<dbReference type="Pfam" id="PF08240">
    <property type="entry name" value="ADH_N"/>
    <property type="match status" value="1"/>
</dbReference>
<dbReference type="Proteomes" id="UP001595629">
    <property type="component" value="Unassembled WGS sequence"/>
</dbReference>
<dbReference type="RefSeq" id="WP_386734803.1">
    <property type="nucleotide sequence ID" value="NZ_JBHRXI010000006.1"/>
</dbReference>
<dbReference type="CDD" id="cd08267">
    <property type="entry name" value="MDR1"/>
    <property type="match status" value="1"/>
</dbReference>
<dbReference type="PROSITE" id="PS01162">
    <property type="entry name" value="QOR_ZETA_CRYSTAL"/>
    <property type="match status" value="1"/>
</dbReference>
<dbReference type="InterPro" id="IPR013154">
    <property type="entry name" value="ADH-like_N"/>
</dbReference>
<comment type="caution">
    <text evidence="2">The sequence shown here is derived from an EMBL/GenBank/DDBJ whole genome shotgun (WGS) entry which is preliminary data.</text>
</comment>
<protein>
    <submittedName>
        <fullName evidence="2">NAD(P)-dependent alcohol dehydrogenase</fullName>
    </submittedName>
</protein>
<dbReference type="EMBL" id="JBHRXI010000006">
    <property type="protein sequence ID" value="MFC3613617.1"/>
    <property type="molecule type" value="Genomic_DNA"/>
</dbReference>
<evidence type="ECO:0000259" key="1">
    <source>
        <dbReference type="SMART" id="SM00829"/>
    </source>
</evidence>
<proteinExistence type="predicted"/>
<reference evidence="3" key="1">
    <citation type="journal article" date="2019" name="Int. J. Syst. Evol. Microbiol.">
        <title>The Global Catalogue of Microorganisms (GCM) 10K type strain sequencing project: providing services to taxonomists for standard genome sequencing and annotation.</title>
        <authorList>
            <consortium name="The Broad Institute Genomics Platform"/>
            <consortium name="The Broad Institute Genome Sequencing Center for Infectious Disease"/>
            <person name="Wu L."/>
            <person name="Ma J."/>
        </authorList>
    </citation>
    <scope>NUCLEOTIDE SEQUENCE [LARGE SCALE GENOMIC DNA]</scope>
    <source>
        <strain evidence="3">KCTC 42911</strain>
    </source>
</reference>
<dbReference type="InterPro" id="IPR020843">
    <property type="entry name" value="ER"/>
</dbReference>
<dbReference type="InterPro" id="IPR011032">
    <property type="entry name" value="GroES-like_sf"/>
</dbReference>
<dbReference type="Pfam" id="PF13602">
    <property type="entry name" value="ADH_zinc_N_2"/>
    <property type="match status" value="1"/>
</dbReference>
<evidence type="ECO:0000313" key="3">
    <source>
        <dbReference type="Proteomes" id="UP001595629"/>
    </source>
</evidence>
<dbReference type="SUPFAM" id="SSF51735">
    <property type="entry name" value="NAD(P)-binding Rossmann-fold domains"/>
    <property type="match status" value="1"/>
</dbReference>
<evidence type="ECO:0000313" key="2">
    <source>
        <dbReference type="EMBL" id="MFC3613617.1"/>
    </source>
</evidence>
<dbReference type="PANTHER" id="PTHR11695">
    <property type="entry name" value="ALCOHOL DEHYDROGENASE RELATED"/>
    <property type="match status" value="1"/>
</dbReference>
<name>A0ABV7TDF5_9RHOB</name>